<keyword evidence="1" id="KW-0812">Transmembrane</keyword>
<dbReference type="EMBL" id="JACGCI010000211">
    <property type="protein sequence ID" value="KAF6741924.1"/>
    <property type="molecule type" value="Genomic_DNA"/>
</dbReference>
<keyword evidence="3" id="KW-1185">Reference proteome</keyword>
<dbReference type="AlphaFoldDB" id="A0A8H6H7M8"/>
<evidence type="ECO:0000313" key="3">
    <source>
        <dbReference type="Proteomes" id="UP000521943"/>
    </source>
</evidence>
<organism evidence="2 3">
    <name type="scientific">Ephemerocybe angulata</name>
    <dbReference type="NCBI Taxonomy" id="980116"/>
    <lineage>
        <taxon>Eukaryota</taxon>
        <taxon>Fungi</taxon>
        <taxon>Dikarya</taxon>
        <taxon>Basidiomycota</taxon>
        <taxon>Agaricomycotina</taxon>
        <taxon>Agaricomycetes</taxon>
        <taxon>Agaricomycetidae</taxon>
        <taxon>Agaricales</taxon>
        <taxon>Agaricineae</taxon>
        <taxon>Psathyrellaceae</taxon>
        <taxon>Ephemerocybe</taxon>
    </lineage>
</organism>
<feature type="transmembrane region" description="Helical" evidence="1">
    <location>
        <begin position="207"/>
        <end position="225"/>
    </location>
</feature>
<dbReference type="Proteomes" id="UP000521943">
    <property type="component" value="Unassembled WGS sequence"/>
</dbReference>
<gene>
    <name evidence="2" type="ORF">DFP72DRAFT_861316</name>
</gene>
<feature type="transmembrane region" description="Helical" evidence="1">
    <location>
        <begin position="112"/>
        <end position="136"/>
    </location>
</feature>
<keyword evidence="1" id="KW-1133">Transmembrane helix</keyword>
<keyword evidence="1" id="KW-0472">Membrane</keyword>
<accession>A0A8H6H7M8</accession>
<evidence type="ECO:0000313" key="2">
    <source>
        <dbReference type="EMBL" id="KAF6741924.1"/>
    </source>
</evidence>
<name>A0A8H6H7M8_9AGAR</name>
<sequence length="316" mass="35998">MTVETVEELIVIQEIYYVLTTIDEEVGAQFAGAQPDKFLYSGSPYIQYSGWKYSVVKTSELTQSWNRELQKYGVYHPTEVDWPNSSNSEGLLQCAMVRFGWLVMRTWLDRSVVTFGLFLGALLQLGQFWIAFLVLFCSRSIMTLDTIQCSPLSHQANIDIRPVWPDVLHSCLVTSTESKWSYLPPHPALTHLRFSDNIQIREDIQRYVAFGLTALTIILGIATFARRYTASSGPFLHTLRRDIIEDTFTVSNQWGFDIKIPTFLQVMRMLYYVVSPVLAQRLILNMQKASDMGSQPLASTLLFASQPQSETGVTQH</sequence>
<protein>
    <submittedName>
        <fullName evidence="2">Uncharacterized protein</fullName>
    </submittedName>
</protein>
<reference evidence="2 3" key="1">
    <citation type="submission" date="2020-07" db="EMBL/GenBank/DDBJ databases">
        <title>Comparative genomics of pyrophilous fungi reveals a link between fire events and developmental genes.</title>
        <authorList>
            <consortium name="DOE Joint Genome Institute"/>
            <person name="Steindorff A.S."/>
            <person name="Carver A."/>
            <person name="Calhoun S."/>
            <person name="Stillman K."/>
            <person name="Liu H."/>
            <person name="Lipzen A."/>
            <person name="Pangilinan J."/>
            <person name="Labutti K."/>
            <person name="Bruns T.D."/>
            <person name="Grigoriev I.V."/>
        </authorList>
    </citation>
    <scope>NUCLEOTIDE SEQUENCE [LARGE SCALE GENOMIC DNA]</scope>
    <source>
        <strain evidence="2 3">CBS 144469</strain>
    </source>
</reference>
<evidence type="ECO:0000256" key="1">
    <source>
        <dbReference type="SAM" id="Phobius"/>
    </source>
</evidence>
<proteinExistence type="predicted"/>
<comment type="caution">
    <text evidence="2">The sequence shown here is derived from an EMBL/GenBank/DDBJ whole genome shotgun (WGS) entry which is preliminary data.</text>
</comment>